<accession>A0A9W6QEW4</accession>
<keyword evidence="4 5" id="KW-0808">Transferase</keyword>
<evidence type="ECO:0000256" key="1">
    <source>
        <dbReference type="ARBA" id="ARBA00004776"/>
    </source>
</evidence>
<name>A0A9W6QEW4_9PSEU</name>
<evidence type="ECO:0000256" key="4">
    <source>
        <dbReference type="ARBA" id="ARBA00022679"/>
    </source>
</evidence>
<keyword evidence="3" id="KW-0328">Glycosyltransferase</keyword>
<comment type="caution">
    <text evidence="5">The sequence shown here is derived from an EMBL/GenBank/DDBJ whole genome shotgun (WGS) entry which is preliminary data.</text>
</comment>
<dbReference type="GO" id="GO:0016757">
    <property type="term" value="F:glycosyltransferase activity"/>
    <property type="evidence" value="ECO:0007669"/>
    <property type="project" value="UniProtKB-KW"/>
</dbReference>
<reference evidence="5" key="1">
    <citation type="submission" date="2023-02" db="EMBL/GenBank/DDBJ databases">
        <title>Actinokineospora globicatena NBRC 15670.</title>
        <authorList>
            <person name="Ichikawa N."/>
            <person name="Sato H."/>
            <person name="Tonouchi N."/>
        </authorList>
    </citation>
    <scope>NUCLEOTIDE SEQUENCE</scope>
    <source>
        <strain evidence="5">NBRC 15670</strain>
    </source>
</reference>
<dbReference type="InterPro" id="IPR029044">
    <property type="entry name" value="Nucleotide-diphossugar_trans"/>
</dbReference>
<evidence type="ECO:0000256" key="2">
    <source>
        <dbReference type="ARBA" id="ARBA00006739"/>
    </source>
</evidence>
<evidence type="ECO:0000313" key="6">
    <source>
        <dbReference type="Proteomes" id="UP001165042"/>
    </source>
</evidence>
<dbReference type="SUPFAM" id="SSF53448">
    <property type="entry name" value="Nucleotide-diphospho-sugar transferases"/>
    <property type="match status" value="1"/>
</dbReference>
<sequence length="277" mass="29785">MNPPRTAVVTITHRRDDHLHGQRLGLVACPPDLHVVVGMDDTPELRDVTGAAPVLTEALSGHGGGLPLARARNLGAARALDAGADLLVFLDVDCVPGPRLVASYGDAAARVRSPALLCGPVAYLPPPPAGGYALDRLDAPVHPARPAPQPGELLAETRFELFWSLSFAVTAATWTSLDGFCEDYAGYGAEDTDFALSSRAAGAGLYWVGGAEAYHQYHPPTRLDPARAPEIVRNATTFRRRHGHWPMRDWLRDLARGGVVEFDPDRDLLRLVAAKPF</sequence>
<comment type="pathway">
    <text evidence="1">Cell wall biogenesis; cell wall polysaccharide biosynthesis.</text>
</comment>
<dbReference type="AlphaFoldDB" id="A0A9W6QEW4"/>
<dbReference type="PANTHER" id="PTHR43179">
    <property type="entry name" value="RHAMNOSYLTRANSFERASE WBBL"/>
    <property type="match status" value="1"/>
</dbReference>
<keyword evidence="6" id="KW-1185">Reference proteome</keyword>
<comment type="similarity">
    <text evidence="2">Belongs to the glycosyltransferase 2 family.</text>
</comment>
<dbReference type="Proteomes" id="UP001165042">
    <property type="component" value="Unassembled WGS sequence"/>
</dbReference>
<evidence type="ECO:0000256" key="3">
    <source>
        <dbReference type="ARBA" id="ARBA00022676"/>
    </source>
</evidence>
<gene>
    <name evidence="5" type="ORF">Aglo03_04870</name>
</gene>
<evidence type="ECO:0000313" key="5">
    <source>
        <dbReference type="EMBL" id="GLW89671.1"/>
    </source>
</evidence>
<dbReference type="Gene3D" id="3.90.550.10">
    <property type="entry name" value="Spore Coat Polysaccharide Biosynthesis Protein SpsA, Chain A"/>
    <property type="match status" value="1"/>
</dbReference>
<protein>
    <submittedName>
        <fullName evidence="5">Glycosyl transferase family A</fullName>
    </submittedName>
</protein>
<proteinExistence type="inferred from homology"/>
<dbReference type="RefSeq" id="WP_285607091.1">
    <property type="nucleotide sequence ID" value="NZ_BSSD01000001.1"/>
</dbReference>
<dbReference type="PANTHER" id="PTHR43179:SF12">
    <property type="entry name" value="GALACTOFURANOSYLTRANSFERASE GLFT2"/>
    <property type="match status" value="1"/>
</dbReference>
<organism evidence="5 6">
    <name type="scientific">Actinokineospora globicatena</name>
    <dbReference type="NCBI Taxonomy" id="103729"/>
    <lineage>
        <taxon>Bacteria</taxon>
        <taxon>Bacillati</taxon>
        <taxon>Actinomycetota</taxon>
        <taxon>Actinomycetes</taxon>
        <taxon>Pseudonocardiales</taxon>
        <taxon>Pseudonocardiaceae</taxon>
        <taxon>Actinokineospora</taxon>
    </lineage>
</organism>
<dbReference type="EMBL" id="BSSD01000001">
    <property type="protein sequence ID" value="GLW89671.1"/>
    <property type="molecule type" value="Genomic_DNA"/>
</dbReference>